<dbReference type="GeneID" id="68357312"/>
<feature type="compositionally biased region" description="Polar residues" evidence="1">
    <location>
        <begin position="210"/>
        <end position="225"/>
    </location>
</feature>
<gene>
    <name evidence="2" type="ORF">HRG_08183</name>
</gene>
<dbReference type="OrthoDB" id="4743586at2759"/>
<feature type="compositionally biased region" description="Basic and acidic residues" evidence="1">
    <location>
        <begin position="330"/>
        <end position="346"/>
    </location>
</feature>
<sequence>MPNPSNITLAAPGPPNQAHSPSVILPVDPDAKSTLDEALGSLSVSDNEIWPKEWKDDDENPGYNLDKFLADMRRREAYYDSLGVPCSRVTTDTHGNTTLQPRQWVSLEAADFTGLEDNLDTEYIALTREVPADQLGKATDYKMVGNSRQGMEMTTVPKAEHYRDRRTVERPVDVVSYDQPAADTMRYLEHGNNFISSAMTKDNWRPGQLIGQNGSDPATIAQSPSFLPPDRHDDMSERRSATSTGHILQHRRPAGVGLGWGDYDRHVRWQSYGRRVTKDMVEKQNWQTDLLAPSRFFNESGEVVKTVTKPFERRDLPSQPQKPVSLYDRLNPRDGRTPEAPAEKNSETPAWPGTYNDDE</sequence>
<evidence type="ECO:0000256" key="1">
    <source>
        <dbReference type="SAM" id="MobiDB-lite"/>
    </source>
</evidence>
<proteinExistence type="predicted"/>
<dbReference type="Proteomes" id="UP000824596">
    <property type="component" value="Unassembled WGS sequence"/>
</dbReference>
<dbReference type="AlphaFoldDB" id="A0A9P8MTK2"/>
<dbReference type="EMBL" id="JAIZPD010000009">
    <property type="protein sequence ID" value="KAH0961030.1"/>
    <property type="molecule type" value="Genomic_DNA"/>
</dbReference>
<feature type="region of interest" description="Disordered" evidence="1">
    <location>
        <begin position="308"/>
        <end position="359"/>
    </location>
</feature>
<feature type="compositionally biased region" description="Basic and acidic residues" evidence="1">
    <location>
        <begin position="229"/>
        <end position="240"/>
    </location>
</feature>
<feature type="region of interest" description="Disordered" evidence="1">
    <location>
        <begin position="210"/>
        <end position="247"/>
    </location>
</feature>
<dbReference type="RefSeq" id="XP_044718543.1">
    <property type="nucleotide sequence ID" value="XM_044866654.1"/>
</dbReference>
<comment type="caution">
    <text evidence="2">The sequence shown here is derived from an EMBL/GenBank/DDBJ whole genome shotgun (WGS) entry which is preliminary data.</text>
</comment>
<name>A0A9P8MTK2_9HYPO</name>
<evidence type="ECO:0000313" key="2">
    <source>
        <dbReference type="EMBL" id="KAH0961030.1"/>
    </source>
</evidence>
<protein>
    <submittedName>
        <fullName evidence="2">Uncharacterized protein</fullName>
    </submittedName>
</protein>
<evidence type="ECO:0000313" key="3">
    <source>
        <dbReference type="Proteomes" id="UP000824596"/>
    </source>
</evidence>
<organism evidence="2 3">
    <name type="scientific">Hirsutella rhossiliensis</name>
    <dbReference type="NCBI Taxonomy" id="111463"/>
    <lineage>
        <taxon>Eukaryota</taxon>
        <taxon>Fungi</taxon>
        <taxon>Dikarya</taxon>
        <taxon>Ascomycota</taxon>
        <taxon>Pezizomycotina</taxon>
        <taxon>Sordariomycetes</taxon>
        <taxon>Hypocreomycetidae</taxon>
        <taxon>Hypocreales</taxon>
        <taxon>Ophiocordycipitaceae</taxon>
        <taxon>Hirsutella</taxon>
    </lineage>
</organism>
<keyword evidence="3" id="KW-1185">Reference proteome</keyword>
<accession>A0A9P8MTK2</accession>
<reference evidence="2" key="1">
    <citation type="submission" date="2021-09" db="EMBL/GenBank/DDBJ databases">
        <title>A high-quality genome of the endoparasitic fungus Hirsutella rhossiliensis with a comparison of Hirsutella genomes reveals transposable elements contributing to genome size variation.</title>
        <authorList>
            <person name="Lin R."/>
            <person name="Jiao Y."/>
            <person name="Sun X."/>
            <person name="Ling J."/>
            <person name="Xie B."/>
            <person name="Cheng X."/>
        </authorList>
    </citation>
    <scope>NUCLEOTIDE SEQUENCE</scope>
    <source>
        <strain evidence="2">HR02</strain>
    </source>
</reference>
<feature type="region of interest" description="Disordered" evidence="1">
    <location>
        <begin position="1"/>
        <end position="25"/>
    </location>
</feature>